<protein>
    <submittedName>
        <fullName evidence="2">Uncharacterized protein</fullName>
    </submittedName>
</protein>
<comment type="caution">
    <text evidence="2">The sequence shown here is derived from an EMBL/GenBank/DDBJ whole genome shotgun (WGS) entry which is preliminary data.</text>
</comment>
<dbReference type="Proteomes" id="UP000009359">
    <property type="component" value="Unassembled WGS sequence"/>
</dbReference>
<feature type="transmembrane region" description="Helical" evidence="1">
    <location>
        <begin position="41"/>
        <end position="58"/>
    </location>
</feature>
<evidence type="ECO:0000313" key="2">
    <source>
        <dbReference type="EMBL" id="EKS42927.1"/>
    </source>
</evidence>
<sequence length="101" mass="11438">MLNQTRNMQMIFSNIAKKVISFCVVMIFTLNRVIIANLRTLLGSYACLIIAAIFEKNFLKKSDTAEVGRLMYLQMIFIVFAVVAINVTDRLLFPGANNDDN</sequence>
<dbReference type="EMBL" id="AMQK01000020">
    <property type="protein sequence ID" value="EKS42927.1"/>
    <property type="molecule type" value="Genomic_DNA"/>
</dbReference>
<name>A0ABN0IEM1_BARBA</name>
<evidence type="ECO:0000256" key="1">
    <source>
        <dbReference type="SAM" id="Phobius"/>
    </source>
</evidence>
<keyword evidence="3" id="KW-1185">Reference proteome</keyword>
<accession>A0ABN0IEM1</accession>
<keyword evidence="1" id="KW-0812">Transmembrane</keyword>
<evidence type="ECO:0000313" key="3">
    <source>
        <dbReference type="Proteomes" id="UP000009359"/>
    </source>
</evidence>
<organism evidence="2 3">
    <name type="scientific">Bartonella bacilliformis INS</name>
    <dbReference type="NCBI Taxonomy" id="1206782"/>
    <lineage>
        <taxon>Bacteria</taxon>
        <taxon>Pseudomonadati</taxon>
        <taxon>Pseudomonadota</taxon>
        <taxon>Alphaproteobacteria</taxon>
        <taxon>Hyphomicrobiales</taxon>
        <taxon>Bartonellaceae</taxon>
        <taxon>Bartonella</taxon>
    </lineage>
</organism>
<dbReference type="RefSeq" id="WP_005768184.1">
    <property type="nucleotide sequence ID" value="NZ_AMQK01000020.1"/>
</dbReference>
<keyword evidence="1" id="KW-0472">Membrane</keyword>
<gene>
    <name evidence="2" type="ORF">BbINS_06466</name>
</gene>
<feature type="transmembrane region" description="Helical" evidence="1">
    <location>
        <begin position="70"/>
        <end position="88"/>
    </location>
</feature>
<proteinExistence type="predicted"/>
<keyword evidence="1" id="KW-1133">Transmembrane helix</keyword>
<reference evidence="2 3" key="1">
    <citation type="journal article" date="2013" name="Genome Announc.">
        <title>Whole Genome Sequencing and Comparative Analysis of Bartonella bacilliformis Strain INS, the Causative Agent of Carrion's Disease.</title>
        <authorList>
            <person name="Tarazona D."/>
            <person name="Padilla C."/>
            <person name="Caceres O."/>
            <person name="Montenegro J.D."/>
            <person name="Bailon H."/>
            <person name="Ventura G."/>
            <person name="Mendoza G."/>
            <person name="Anaya E."/>
            <person name="Guio H."/>
        </authorList>
    </citation>
    <scope>NUCLEOTIDE SEQUENCE [LARGE SCALE GENOMIC DNA]</scope>
    <source>
        <strain evidence="2 3">INS</strain>
    </source>
</reference>
<dbReference type="GeneID" id="4684873"/>